<dbReference type="RefSeq" id="WP_102991408.1">
    <property type="nucleotide sequence ID" value="NZ_FXTU01000011.1"/>
</dbReference>
<accession>A0AA45WS97</accession>
<keyword evidence="3" id="KW-1185">Reference proteome</keyword>
<reference evidence="2" key="1">
    <citation type="submission" date="2017-05" db="EMBL/GenBank/DDBJ databases">
        <authorList>
            <person name="Varghese N."/>
            <person name="Submissions S."/>
        </authorList>
    </citation>
    <scope>NUCLEOTIDE SEQUENCE</scope>
    <source>
        <strain evidence="2">DSM 45262</strain>
    </source>
</reference>
<evidence type="ECO:0000313" key="3">
    <source>
        <dbReference type="Proteomes" id="UP001157946"/>
    </source>
</evidence>
<dbReference type="Proteomes" id="UP001157946">
    <property type="component" value="Unassembled WGS sequence"/>
</dbReference>
<proteinExistence type="predicted"/>
<dbReference type="AlphaFoldDB" id="A0AA45WS97"/>
<dbReference type="Pfam" id="PF11127">
    <property type="entry name" value="YgaP-like_TM"/>
    <property type="match status" value="1"/>
</dbReference>
<organism evidence="2 3">
    <name type="scientific">Laceyella tengchongensis</name>
    <dbReference type="NCBI Taxonomy" id="574699"/>
    <lineage>
        <taxon>Bacteria</taxon>
        <taxon>Bacillati</taxon>
        <taxon>Bacillota</taxon>
        <taxon>Bacilli</taxon>
        <taxon>Bacillales</taxon>
        <taxon>Thermoactinomycetaceae</taxon>
        <taxon>Laceyella</taxon>
    </lineage>
</organism>
<gene>
    <name evidence="2" type="ORF">SAMN06265361_11120</name>
</gene>
<comment type="caution">
    <text evidence="2">The sequence shown here is derived from an EMBL/GenBank/DDBJ whole genome shotgun (WGS) entry which is preliminary data.</text>
</comment>
<protein>
    <recommendedName>
        <fullName evidence="1">Inner membrane protein YgaP-like transmembrane domain-containing protein</fullName>
    </recommendedName>
</protein>
<feature type="domain" description="Inner membrane protein YgaP-like transmembrane" evidence="1">
    <location>
        <begin position="1"/>
        <end position="62"/>
    </location>
</feature>
<evidence type="ECO:0000313" key="2">
    <source>
        <dbReference type="EMBL" id="SMP34332.1"/>
    </source>
</evidence>
<evidence type="ECO:0000259" key="1">
    <source>
        <dbReference type="Pfam" id="PF11127"/>
    </source>
</evidence>
<sequence length="63" mass="7046">MKQNVGTIDAIIRITCGLLGLTWCAVKGRRNFPYMIALISALKVAEGITRYCPMLDMLNKRTT</sequence>
<dbReference type="InterPro" id="IPR021309">
    <property type="entry name" value="YgaP-like_TM"/>
</dbReference>
<dbReference type="EMBL" id="FXTU01000011">
    <property type="protein sequence ID" value="SMP34332.1"/>
    <property type="molecule type" value="Genomic_DNA"/>
</dbReference>
<name>A0AA45WS97_9BACL</name>